<proteinExistence type="predicted"/>
<organism evidence="1 2">
    <name type="scientific">Penicillium rubens (strain ATCC 28089 / DSM 1075 / NRRL 1951 / Wisconsin 54-1255)</name>
    <name type="common">Penicillium chrysogenum</name>
    <dbReference type="NCBI Taxonomy" id="500485"/>
    <lineage>
        <taxon>Eukaryota</taxon>
        <taxon>Fungi</taxon>
        <taxon>Dikarya</taxon>
        <taxon>Ascomycota</taxon>
        <taxon>Pezizomycotina</taxon>
        <taxon>Eurotiomycetes</taxon>
        <taxon>Eurotiomycetidae</taxon>
        <taxon>Eurotiales</taxon>
        <taxon>Aspergillaceae</taxon>
        <taxon>Penicillium</taxon>
        <taxon>Penicillium chrysogenum species complex</taxon>
    </lineage>
</organism>
<reference evidence="1 2" key="1">
    <citation type="journal article" date="2008" name="Nat. Biotechnol.">
        <title>Genome sequencing and analysis of the filamentous fungus Penicillium chrysogenum.</title>
        <authorList>
            <person name="van den Berg M.A."/>
            <person name="Albang R."/>
            <person name="Albermann K."/>
            <person name="Badger J.H."/>
            <person name="Daran J.-M."/>
            <person name="Driessen A.J.M."/>
            <person name="Garcia-Estrada C."/>
            <person name="Fedorova N.D."/>
            <person name="Harris D.M."/>
            <person name="Heijne W.H.M."/>
            <person name="Joardar V.S."/>
            <person name="Kiel J.A.K.W."/>
            <person name="Kovalchuk A."/>
            <person name="Martin J.F."/>
            <person name="Nierman W.C."/>
            <person name="Nijland J.G."/>
            <person name="Pronk J.T."/>
            <person name="Roubos J.A."/>
            <person name="van der Klei I.J."/>
            <person name="van Peij N.N.M.E."/>
            <person name="Veenhuis M."/>
            <person name="von Doehren H."/>
            <person name="Wagner C."/>
            <person name="Wortman J.R."/>
            <person name="Bovenberg R.A.L."/>
        </authorList>
    </citation>
    <scope>NUCLEOTIDE SEQUENCE [LARGE SCALE GENOMIC DNA]</scope>
    <source>
        <strain evidence="2">ATCC 28089 / DSM 1075 / NRRL 1951 / Wisconsin 54-1255</strain>
    </source>
</reference>
<dbReference type="OrthoDB" id="4356613at2759"/>
<dbReference type="Proteomes" id="UP000000724">
    <property type="component" value="Contig Pc00c22"/>
</dbReference>
<dbReference type="AlphaFoldDB" id="B6HRW6"/>
<dbReference type="OMA" id="RGGCFKK"/>
<accession>B6HRW6</accession>
<sequence length="146" mass="16236">MTLRVPGGGRSMPIVIVHRKIRKKLLLSSRPSLYEEDEMTRVTQPKGRVLLGYMVTTSLPYLDIESGVTQIGVCCSGCQIALEKDLGSSRVQSNACVLRDKVYSYDEFIEHLRECRGARNLWKLGSQGVELTSPISRNSSSVEDTS</sequence>
<dbReference type="VEuPathDB" id="FungiDB:PCH_Pc22g12480"/>
<evidence type="ECO:0000313" key="1">
    <source>
        <dbReference type="EMBL" id="CAP98536.1"/>
    </source>
</evidence>
<evidence type="ECO:0000313" key="2">
    <source>
        <dbReference type="Proteomes" id="UP000000724"/>
    </source>
</evidence>
<name>B6HRW6_PENRW</name>
<protein>
    <submittedName>
        <fullName evidence="1">Pc22g12480 protein</fullName>
    </submittedName>
</protein>
<dbReference type="EMBL" id="AM920437">
    <property type="protein sequence ID" value="CAP98536.1"/>
    <property type="molecule type" value="Genomic_DNA"/>
</dbReference>
<gene>
    <name evidence="1" type="ORF">Pc22g12480</name>
    <name evidence="1" type="ORF">PCH_Pc22g12480</name>
</gene>
<keyword evidence="2" id="KW-1185">Reference proteome</keyword>
<dbReference type="BioCyc" id="PCHR:PC22G12480-MONOMER"/>
<dbReference type="HOGENOM" id="CLU_1778106_0_0_1"/>
<dbReference type="STRING" id="500485.B6HRW6"/>